<dbReference type="Gene3D" id="1.10.10.10">
    <property type="entry name" value="Winged helix-like DNA-binding domain superfamily/Winged helix DNA-binding domain"/>
    <property type="match status" value="1"/>
</dbReference>
<organism evidence="1 2">
    <name type="scientific">Floridaenema fluviatile BLCC-F154</name>
    <dbReference type="NCBI Taxonomy" id="3153640"/>
    <lineage>
        <taxon>Bacteria</taxon>
        <taxon>Bacillati</taxon>
        <taxon>Cyanobacteriota</taxon>
        <taxon>Cyanophyceae</taxon>
        <taxon>Oscillatoriophycideae</taxon>
        <taxon>Aerosakkonematales</taxon>
        <taxon>Aerosakkonemataceae</taxon>
        <taxon>Floridanema</taxon>
        <taxon>Floridanema fluviatile</taxon>
    </lineage>
</organism>
<proteinExistence type="predicted"/>
<dbReference type="InterPro" id="IPR009057">
    <property type="entry name" value="Homeodomain-like_sf"/>
</dbReference>
<sequence>MEIEKVLNERNIIHADPEIMSGVPVFVGSRVPLQTLFDYLEEEDGLEEFIGDFPYLKH</sequence>
<keyword evidence="2" id="KW-1185">Reference proteome</keyword>
<protein>
    <submittedName>
        <fullName evidence="1">DUF433 domain-containing protein</fullName>
    </submittedName>
</protein>
<accession>A0ABV4Y5K3</accession>
<dbReference type="SUPFAM" id="SSF46689">
    <property type="entry name" value="Homeodomain-like"/>
    <property type="match status" value="1"/>
</dbReference>
<gene>
    <name evidence="1" type="ORF">ACE1B6_02295</name>
</gene>
<dbReference type="Pfam" id="PF04255">
    <property type="entry name" value="DUF433"/>
    <property type="match status" value="1"/>
</dbReference>
<dbReference type="RefSeq" id="WP_413255607.1">
    <property type="nucleotide sequence ID" value="NZ_JBHFNS010000016.1"/>
</dbReference>
<comment type="caution">
    <text evidence="1">The sequence shown here is derived from an EMBL/GenBank/DDBJ whole genome shotgun (WGS) entry which is preliminary data.</text>
</comment>
<dbReference type="InterPro" id="IPR007367">
    <property type="entry name" value="DUF433"/>
</dbReference>
<name>A0ABV4Y5K3_9CYAN</name>
<dbReference type="Proteomes" id="UP001576776">
    <property type="component" value="Unassembled WGS sequence"/>
</dbReference>
<reference evidence="1 2" key="1">
    <citation type="submission" date="2024-09" db="EMBL/GenBank/DDBJ databases">
        <title>Floridaenema gen nov. (Aerosakkonemataceae, Aerosakkonematales ord. nov., Cyanobacteria) from benthic tropical and subtropical fresh waters, with the description of four new species.</title>
        <authorList>
            <person name="Moretto J.A."/>
            <person name="Berthold D.E."/>
            <person name="Lefler F.W."/>
            <person name="Huang I.-S."/>
            <person name="Laughinghouse H. IV."/>
        </authorList>
    </citation>
    <scope>NUCLEOTIDE SEQUENCE [LARGE SCALE GENOMIC DNA]</scope>
    <source>
        <strain evidence="1 2">BLCC-F154</strain>
    </source>
</reference>
<dbReference type="EMBL" id="JBHFNS010000016">
    <property type="protein sequence ID" value="MFB2934084.1"/>
    <property type="molecule type" value="Genomic_DNA"/>
</dbReference>
<dbReference type="InterPro" id="IPR036388">
    <property type="entry name" value="WH-like_DNA-bd_sf"/>
</dbReference>
<evidence type="ECO:0000313" key="1">
    <source>
        <dbReference type="EMBL" id="MFB2934084.1"/>
    </source>
</evidence>
<evidence type="ECO:0000313" key="2">
    <source>
        <dbReference type="Proteomes" id="UP001576776"/>
    </source>
</evidence>